<evidence type="ECO:0000313" key="1">
    <source>
        <dbReference type="EMBL" id="KKL70481.1"/>
    </source>
</evidence>
<organism evidence="1">
    <name type="scientific">marine sediment metagenome</name>
    <dbReference type="NCBI Taxonomy" id="412755"/>
    <lineage>
        <taxon>unclassified sequences</taxon>
        <taxon>metagenomes</taxon>
        <taxon>ecological metagenomes</taxon>
    </lineage>
</organism>
<protein>
    <submittedName>
        <fullName evidence="1">Uncharacterized protein</fullName>
    </submittedName>
</protein>
<name>A0A0F9EW60_9ZZZZ</name>
<reference evidence="1" key="1">
    <citation type="journal article" date="2015" name="Nature">
        <title>Complex archaea that bridge the gap between prokaryotes and eukaryotes.</title>
        <authorList>
            <person name="Spang A."/>
            <person name="Saw J.H."/>
            <person name="Jorgensen S.L."/>
            <person name="Zaremba-Niedzwiedzka K."/>
            <person name="Martijn J."/>
            <person name="Lind A.E."/>
            <person name="van Eijk R."/>
            <person name="Schleper C."/>
            <person name="Guy L."/>
            <person name="Ettema T.J."/>
        </authorList>
    </citation>
    <scope>NUCLEOTIDE SEQUENCE</scope>
</reference>
<sequence length="66" mass="7692">MVKKLSIRLERLTNGRYTIWNRGICLTNPLGLCENMTKDMFNLKKHLRRGTGFDGTLSCKFTKDKK</sequence>
<comment type="caution">
    <text evidence="1">The sequence shown here is derived from an EMBL/GenBank/DDBJ whole genome shotgun (WGS) entry which is preliminary data.</text>
</comment>
<dbReference type="EMBL" id="LAZR01025882">
    <property type="protein sequence ID" value="KKL70481.1"/>
    <property type="molecule type" value="Genomic_DNA"/>
</dbReference>
<proteinExistence type="predicted"/>
<accession>A0A0F9EW60</accession>
<dbReference type="AlphaFoldDB" id="A0A0F9EW60"/>
<gene>
    <name evidence="1" type="ORF">LCGC14_2104480</name>
</gene>